<dbReference type="Pfam" id="PF02225">
    <property type="entry name" value="PA"/>
    <property type="match status" value="1"/>
</dbReference>
<dbReference type="Gene3D" id="1.20.930.40">
    <property type="entry name" value="Transferrin receptor-like, dimerisation domain"/>
    <property type="match status" value="1"/>
</dbReference>
<keyword evidence="3" id="KW-0732">Signal</keyword>
<evidence type="ECO:0000259" key="6">
    <source>
        <dbReference type="Pfam" id="PF04389"/>
    </source>
</evidence>
<evidence type="ECO:0000313" key="8">
    <source>
        <dbReference type="Proteomes" id="UP000800040"/>
    </source>
</evidence>
<evidence type="ECO:0000259" key="4">
    <source>
        <dbReference type="Pfam" id="PF02225"/>
    </source>
</evidence>
<organism evidence="7 8">
    <name type="scientific">Decorospora gaudefroyi</name>
    <dbReference type="NCBI Taxonomy" id="184978"/>
    <lineage>
        <taxon>Eukaryota</taxon>
        <taxon>Fungi</taxon>
        <taxon>Dikarya</taxon>
        <taxon>Ascomycota</taxon>
        <taxon>Pezizomycotina</taxon>
        <taxon>Dothideomycetes</taxon>
        <taxon>Pleosporomycetidae</taxon>
        <taxon>Pleosporales</taxon>
        <taxon>Pleosporineae</taxon>
        <taxon>Pleosporaceae</taxon>
        <taxon>Decorospora</taxon>
    </lineage>
</organism>
<dbReference type="Gene3D" id="3.50.30.30">
    <property type="match status" value="1"/>
</dbReference>
<proteinExistence type="inferred from homology"/>
<dbReference type="PANTHER" id="PTHR10404">
    <property type="entry name" value="N-ACETYLATED-ALPHA-LINKED ACIDIC DIPEPTIDASE"/>
    <property type="match status" value="1"/>
</dbReference>
<dbReference type="PANTHER" id="PTHR10404:SF46">
    <property type="entry name" value="VACUOLAR PROTEIN SORTING-ASSOCIATED PROTEIN 70"/>
    <property type="match status" value="1"/>
</dbReference>
<dbReference type="SUPFAM" id="SSF53187">
    <property type="entry name" value="Zn-dependent exopeptidases"/>
    <property type="match status" value="1"/>
</dbReference>
<dbReference type="FunFam" id="3.40.630.10:FF:000101">
    <property type="entry name" value="N-acetylated alpha-linked acidic dipeptidase like 1"/>
    <property type="match status" value="1"/>
</dbReference>
<keyword evidence="7" id="KW-0645">Protease</keyword>
<feature type="signal peptide" evidence="3">
    <location>
        <begin position="1"/>
        <end position="15"/>
    </location>
</feature>
<dbReference type="InterPro" id="IPR036757">
    <property type="entry name" value="TFR-like_dimer_dom_sf"/>
</dbReference>
<dbReference type="OrthoDB" id="5841748at2759"/>
<feature type="chain" id="PRO_5025500734" evidence="3">
    <location>
        <begin position="16"/>
        <end position="707"/>
    </location>
</feature>
<dbReference type="PROSITE" id="PS51257">
    <property type="entry name" value="PROKAR_LIPOPROTEIN"/>
    <property type="match status" value="1"/>
</dbReference>
<keyword evidence="8" id="KW-1185">Reference proteome</keyword>
<dbReference type="SUPFAM" id="SSF52025">
    <property type="entry name" value="PA domain"/>
    <property type="match status" value="1"/>
</dbReference>
<dbReference type="Pfam" id="PF04389">
    <property type="entry name" value="Peptidase_M28"/>
    <property type="match status" value="1"/>
</dbReference>
<dbReference type="Pfam" id="PF04253">
    <property type="entry name" value="TFR_dimer"/>
    <property type="match status" value="1"/>
</dbReference>
<dbReference type="Gene3D" id="3.40.630.10">
    <property type="entry name" value="Zn peptidases"/>
    <property type="match status" value="1"/>
</dbReference>
<feature type="region of interest" description="Disordered" evidence="2">
    <location>
        <begin position="246"/>
        <end position="269"/>
    </location>
</feature>
<dbReference type="InterPro" id="IPR046450">
    <property type="entry name" value="PA_dom_sf"/>
</dbReference>
<dbReference type="Proteomes" id="UP000800040">
    <property type="component" value="Unassembled WGS sequence"/>
</dbReference>
<dbReference type="InterPro" id="IPR003137">
    <property type="entry name" value="PA_domain"/>
</dbReference>
<dbReference type="InterPro" id="IPR007484">
    <property type="entry name" value="Peptidase_M28"/>
</dbReference>
<evidence type="ECO:0000256" key="1">
    <source>
        <dbReference type="ARBA" id="ARBA00005634"/>
    </source>
</evidence>
<dbReference type="InterPro" id="IPR039373">
    <property type="entry name" value="Peptidase_M28B"/>
</dbReference>
<reference evidence="7" key="1">
    <citation type="submission" date="2020-01" db="EMBL/GenBank/DDBJ databases">
        <authorList>
            <consortium name="DOE Joint Genome Institute"/>
            <person name="Haridas S."/>
            <person name="Albert R."/>
            <person name="Binder M."/>
            <person name="Bloem J."/>
            <person name="Labutti K."/>
            <person name="Salamov A."/>
            <person name="Andreopoulos B."/>
            <person name="Baker S.E."/>
            <person name="Barry K."/>
            <person name="Bills G."/>
            <person name="Bluhm B.H."/>
            <person name="Cannon C."/>
            <person name="Castanera R."/>
            <person name="Culley D.E."/>
            <person name="Daum C."/>
            <person name="Ezra D."/>
            <person name="Gonzalez J.B."/>
            <person name="Henrissat B."/>
            <person name="Kuo A."/>
            <person name="Liang C."/>
            <person name="Lipzen A."/>
            <person name="Lutzoni F."/>
            <person name="Magnuson J."/>
            <person name="Mondo S."/>
            <person name="Nolan M."/>
            <person name="Ohm R."/>
            <person name="Pangilinan J."/>
            <person name="Park H.-J."/>
            <person name="Ramirez L."/>
            <person name="Alfaro M."/>
            <person name="Sun H."/>
            <person name="Tritt A."/>
            <person name="Yoshinaga Y."/>
            <person name="Zwiers L.-H."/>
            <person name="Turgeon B.G."/>
            <person name="Goodwin S.B."/>
            <person name="Spatafora J.W."/>
            <person name="Crous P.W."/>
            <person name="Grigoriev I.V."/>
        </authorList>
    </citation>
    <scope>NUCLEOTIDE SEQUENCE</scope>
    <source>
        <strain evidence="7">P77</strain>
    </source>
</reference>
<dbReference type="GO" id="GO:0004180">
    <property type="term" value="F:carboxypeptidase activity"/>
    <property type="evidence" value="ECO:0007669"/>
    <property type="project" value="UniProtKB-KW"/>
</dbReference>
<feature type="domain" description="PA" evidence="4">
    <location>
        <begin position="169"/>
        <end position="227"/>
    </location>
</feature>
<feature type="domain" description="Peptidase M28" evidence="6">
    <location>
        <begin position="342"/>
        <end position="529"/>
    </location>
</feature>
<evidence type="ECO:0000259" key="5">
    <source>
        <dbReference type="Pfam" id="PF04253"/>
    </source>
</evidence>
<comment type="similarity">
    <text evidence="1">Belongs to the peptidase M28 family. M28B subfamily.</text>
</comment>
<dbReference type="InterPro" id="IPR007365">
    <property type="entry name" value="TFR-like_dimer_dom"/>
</dbReference>
<accession>A0A6A5KAU5</accession>
<feature type="domain" description="Transferrin receptor-like dimerisation" evidence="5">
    <location>
        <begin position="592"/>
        <end position="706"/>
    </location>
</feature>
<dbReference type="CDD" id="cd08022">
    <property type="entry name" value="M28_PSMA_like"/>
    <property type="match status" value="1"/>
</dbReference>
<dbReference type="FunFam" id="3.50.30.30:FF:000008">
    <property type="entry name" value="Glutamate carboxypeptidase 2"/>
    <property type="match status" value="1"/>
</dbReference>
<dbReference type="SUPFAM" id="SSF47672">
    <property type="entry name" value="Transferrin receptor-like dimerisation domain"/>
    <property type="match status" value="1"/>
</dbReference>
<protein>
    <submittedName>
        <fullName evidence="7">Glutamate carboxypeptidase 2</fullName>
    </submittedName>
</protein>
<evidence type="ECO:0000256" key="2">
    <source>
        <dbReference type="SAM" id="MobiDB-lite"/>
    </source>
</evidence>
<gene>
    <name evidence="7" type="ORF">BDW02DRAFT_45500</name>
</gene>
<dbReference type="CDD" id="cd02121">
    <property type="entry name" value="PA_GCPII_like"/>
    <property type="match status" value="1"/>
</dbReference>
<evidence type="ECO:0000256" key="3">
    <source>
        <dbReference type="SAM" id="SignalP"/>
    </source>
</evidence>
<sequence>MKVTLLLVAAIGAQACQRERAFQHHPHKHVKRQSIFPPALTPDEEILINSFDSTSISEWSYYYTHGDHVAGRNETMAQWTADKWSEYGFTSRLDEYYVFLNYPVSNSLVLNYANGSTYTPSLQEDVLEEDPTTSYPNRIPTFHGYSFTGNASAEYIYVGIGQKVDFDRLKALGVELEGKIALAKYGGAFRGLKVKNAQDNGMIGTVIFTDPGDDGNMTEAKGVAAYPDGPARNPSTVQRGSVEFLSTYPGDPTTPGYVSKEGSPRADPSYVTPQIPSLPISWIEAQPLLQALNGFGTNGTEVNRTNWVGAIPGVDYFTGEGSGATLSMSNVMEDAYATIWDTVGVINGTNEDEVVIVGNHRDAWIIGGAADPNSGSAVLIELAKAFSALAETGWKPKRTIILCSWDAEEYGLVGSTEWMEEYIPWLKNAAVSYLNIDVAVSGPIPDVSSTPDLHAIATSIMKKIVYPYRGATNLTMYDVWTHEGGEVGVLGSGSDYTAFLHRGIAAIDMGAGGGPNDPVYPYHSNYDSYHWMTEFGDPGFVTHKAIGQYLTLLLYHMVSDDVLPLEPADYVEELGIYFEALEEEIAASNYSIDLSELTAAISTFETYAQQFVDLRAQAVEAGDSDLITVQNHKARDFSRGFTSQGGLPTREFYQHLIFAPGRDTGYAPVTYPAITESITFDADPQLAQEWVGKTSQAILVAANILKT</sequence>
<keyword evidence="7" id="KW-0121">Carboxypeptidase</keyword>
<keyword evidence="7" id="KW-0378">Hydrolase</keyword>
<dbReference type="EMBL" id="ML975360">
    <property type="protein sequence ID" value="KAF1831564.1"/>
    <property type="molecule type" value="Genomic_DNA"/>
</dbReference>
<name>A0A6A5KAU5_9PLEO</name>
<dbReference type="AlphaFoldDB" id="A0A6A5KAU5"/>
<evidence type="ECO:0000313" key="7">
    <source>
        <dbReference type="EMBL" id="KAF1831564.1"/>
    </source>
</evidence>